<evidence type="ECO:0000259" key="2">
    <source>
        <dbReference type="Pfam" id="PF08588"/>
    </source>
</evidence>
<dbReference type="PANTHER" id="PTHR34826:SF2">
    <property type="entry name" value="UPF0590 PROTEIN C409.17C"/>
    <property type="match status" value="1"/>
</dbReference>
<keyword evidence="4" id="KW-1185">Reference proteome</keyword>
<dbReference type="PANTHER" id="PTHR34826">
    <property type="entry name" value="UPF0590 PROTEIN C409.17C"/>
    <property type="match status" value="1"/>
</dbReference>
<dbReference type="Pfam" id="PF08588">
    <property type="entry name" value="Duc1"/>
    <property type="match status" value="1"/>
</dbReference>
<dbReference type="Proteomes" id="UP000250140">
    <property type="component" value="Unassembled WGS sequence"/>
</dbReference>
<feature type="compositionally biased region" description="Low complexity" evidence="1">
    <location>
        <begin position="104"/>
        <end position="113"/>
    </location>
</feature>
<name>A0A8E2JTJ6_9PEZI</name>
<evidence type="ECO:0000313" key="3">
    <source>
        <dbReference type="EMBL" id="OCL09044.1"/>
    </source>
</evidence>
<gene>
    <name evidence="3" type="ORF">AOQ84DRAFT_388436</name>
</gene>
<sequence length="146" mass="16341">EVVRRELGVPGDAAQRRKFFLQKEKREGFRFEEGRVYACDFFNPYLDFNEFSLKLGYGLPPIGIVSHWDGQPLRTHTLRYVLKDRETDTELFVILFQLVPVEQADSTATTTSDADADGSGEESGEKREEVGGQGQGGSGYVDEGVD</sequence>
<evidence type="ECO:0000256" key="1">
    <source>
        <dbReference type="SAM" id="MobiDB-lite"/>
    </source>
</evidence>
<dbReference type="InterPro" id="IPR013897">
    <property type="entry name" value="Duc1"/>
</dbReference>
<organism evidence="3 4">
    <name type="scientific">Glonium stellatum</name>
    <dbReference type="NCBI Taxonomy" id="574774"/>
    <lineage>
        <taxon>Eukaryota</taxon>
        <taxon>Fungi</taxon>
        <taxon>Dikarya</taxon>
        <taxon>Ascomycota</taxon>
        <taxon>Pezizomycotina</taxon>
        <taxon>Dothideomycetes</taxon>
        <taxon>Pleosporomycetidae</taxon>
        <taxon>Gloniales</taxon>
        <taxon>Gloniaceae</taxon>
        <taxon>Glonium</taxon>
    </lineage>
</organism>
<evidence type="ECO:0000313" key="4">
    <source>
        <dbReference type="Proteomes" id="UP000250140"/>
    </source>
</evidence>
<reference evidence="3 4" key="1">
    <citation type="journal article" date="2016" name="Nat. Commun.">
        <title>Ectomycorrhizal ecology is imprinted in the genome of the dominant symbiotic fungus Cenococcum geophilum.</title>
        <authorList>
            <consortium name="DOE Joint Genome Institute"/>
            <person name="Peter M."/>
            <person name="Kohler A."/>
            <person name="Ohm R.A."/>
            <person name="Kuo A."/>
            <person name="Krutzmann J."/>
            <person name="Morin E."/>
            <person name="Arend M."/>
            <person name="Barry K.W."/>
            <person name="Binder M."/>
            <person name="Choi C."/>
            <person name="Clum A."/>
            <person name="Copeland A."/>
            <person name="Grisel N."/>
            <person name="Haridas S."/>
            <person name="Kipfer T."/>
            <person name="LaButti K."/>
            <person name="Lindquist E."/>
            <person name="Lipzen A."/>
            <person name="Maire R."/>
            <person name="Meier B."/>
            <person name="Mihaltcheva S."/>
            <person name="Molinier V."/>
            <person name="Murat C."/>
            <person name="Poggeler S."/>
            <person name="Quandt C.A."/>
            <person name="Sperisen C."/>
            <person name="Tritt A."/>
            <person name="Tisserant E."/>
            <person name="Crous P.W."/>
            <person name="Henrissat B."/>
            <person name="Nehls U."/>
            <person name="Egli S."/>
            <person name="Spatafora J.W."/>
            <person name="Grigoriev I.V."/>
            <person name="Martin F.M."/>
        </authorList>
    </citation>
    <scope>NUCLEOTIDE SEQUENCE [LARGE SCALE GENOMIC DNA]</scope>
    <source>
        <strain evidence="3 4">CBS 207.34</strain>
    </source>
</reference>
<protein>
    <recommendedName>
        <fullName evidence="2">Domain of unknown function at the cortex 1 domain-containing protein</fullName>
    </recommendedName>
</protein>
<dbReference type="AlphaFoldDB" id="A0A8E2JTJ6"/>
<feature type="region of interest" description="Disordered" evidence="1">
    <location>
        <begin position="104"/>
        <end position="146"/>
    </location>
</feature>
<dbReference type="OrthoDB" id="2119945at2759"/>
<feature type="non-terminal residue" evidence="3">
    <location>
        <position position="1"/>
    </location>
</feature>
<accession>A0A8E2JTJ6</accession>
<dbReference type="EMBL" id="KV749531">
    <property type="protein sequence ID" value="OCL09044.1"/>
    <property type="molecule type" value="Genomic_DNA"/>
</dbReference>
<proteinExistence type="predicted"/>
<feature type="domain" description="Domain of unknown function at the cortex 1" evidence="2">
    <location>
        <begin position="4"/>
        <end position="99"/>
    </location>
</feature>